<dbReference type="AlphaFoldDB" id="S0F4N6"/>
<dbReference type="Gene3D" id="1.20.1540.10">
    <property type="entry name" value="Rhomboid-like"/>
    <property type="match status" value="1"/>
</dbReference>
<evidence type="ECO:0000256" key="5">
    <source>
        <dbReference type="SAM" id="Phobius"/>
    </source>
</evidence>
<evidence type="ECO:0000256" key="1">
    <source>
        <dbReference type="ARBA" id="ARBA00004141"/>
    </source>
</evidence>
<name>S0F4N6_9BACT</name>
<feature type="transmembrane region" description="Helical" evidence="5">
    <location>
        <begin position="76"/>
        <end position="98"/>
    </location>
</feature>
<keyword evidence="2 5" id="KW-0812">Transmembrane</keyword>
<dbReference type="STRING" id="547042.BACCOPRO_00243"/>
<evidence type="ECO:0000259" key="6">
    <source>
        <dbReference type="Pfam" id="PF01694"/>
    </source>
</evidence>
<comment type="subcellular location">
    <subcellularLocation>
        <location evidence="1">Membrane</location>
        <topology evidence="1">Multi-pass membrane protein</topology>
    </subcellularLocation>
</comment>
<dbReference type="InterPro" id="IPR022764">
    <property type="entry name" value="Peptidase_S54_rhomboid_dom"/>
</dbReference>
<dbReference type="EC" id="3.4.21.-" evidence="8"/>
<feature type="transmembrane region" description="Helical" evidence="5">
    <location>
        <begin position="110"/>
        <end position="129"/>
    </location>
</feature>
<feature type="domain" description="Peptidase S54 rhomboid" evidence="6">
    <location>
        <begin position="66"/>
        <end position="212"/>
    </location>
</feature>
<dbReference type="PANTHER" id="PTHR43066">
    <property type="entry name" value="RHOMBOID-RELATED PROTEIN"/>
    <property type="match status" value="1"/>
</dbReference>
<proteinExistence type="predicted"/>
<dbReference type="InterPro" id="IPR035952">
    <property type="entry name" value="Rhomboid-like_sf"/>
</dbReference>
<evidence type="ECO:0000259" key="7">
    <source>
        <dbReference type="Pfam" id="PF20216"/>
    </source>
</evidence>
<keyword evidence="4 5" id="KW-0472">Membrane</keyword>
<dbReference type="PANTHER" id="PTHR43066:SF11">
    <property type="entry name" value="PEPTIDASE S54 RHOMBOID DOMAIN-CONTAINING PROTEIN"/>
    <property type="match status" value="1"/>
</dbReference>
<keyword evidence="3 5" id="KW-1133">Transmembrane helix</keyword>
<feature type="domain" description="DUF6576" evidence="7">
    <location>
        <begin position="254"/>
        <end position="297"/>
    </location>
</feature>
<protein>
    <submittedName>
        <fullName evidence="8">Peptidase, S54 family</fullName>
        <ecNumber evidence="8">3.4.21.-</ecNumber>
    </submittedName>
</protein>
<feature type="transmembrane region" description="Helical" evidence="5">
    <location>
        <begin position="166"/>
        <end position="189"/>
    </location>
</feature>
<dbReference type="EMBL" id="ACBW01000022">
    <property type="protein sequence ID" value="EEF74775.1"/>
    <property type="molecule type" value="Genomic_DNA"/>
</dbReference>
<evidence type="ECO:0000256" key="3">
    <source>
        <dbReference type="ARBA" id="ARBA00022989"/>
    </source>
</evidence>
<reference evidence="8 9" key="1">
    <citation type="submission" date="2008-12" db="EMBL/GenBank/DDBJ databases">
        <authorList>
            <person name="Fulton L."/>
            <person name="Clifton S."/>
            <person name="Fulton B."/>
            <person name="Xu J."/>
            <person name="Minx P."/>
            <person name="Pepin K.H."/>
            <person name="Johnson M."/>
            <person name="Bhonagiri V."/>
            <person name="Nash W.E."/>
            <person name="Mardis E.R."/>
            <person name="Wilson R.K."/>
        </authorList>
    </citation>
    <scope>NUCLEOTIDE SEQUENCE [LARGE SCALE GENOMIC DNA]</scope>
    <source>
        <strain evidence="8 9">DSM 18228</strain>
    </source>
</reference>
<dbReference type="HOGENOM" id="CLU_055068_4_0_10"/>
<keyword evidence="9" id="KW-1185">Reference proteome</keyword>
<comment type="caution">
    <text evidence="8">The sequence shown here is derived from an EMBL/GenBank/DDBJ whole genome shotgun (WGS) entry which is preliminary data.</text>
</comment>
<evidence type="ECO:0000256" key="4">
    <source>
        <dbReference type="ARBA" id="ARBA00023136"/>
    </source>
</evidence>
<gene>
    <name evidence="8" type="ORF">BACCOPRO_00243</name>
</gene>
<sequence>MAINSFIANLKENFRRGDIVTQLLYINVGMFILTALTGIVLILFRLPPVPWLNWLELPAWIEAFIRQPWSLLTYMFMHAGVFHLLFNMLWLYWFGRLFLNFFSARHLRGLYILGGLCGGLLYILAYNVFPYFSDAVYSSYLLGASASVLAIVVATAVREPEYTVQFMFIGAVRLKYVALFMVALDLLFMTSENAGGHIAHLGGALAGWWFASGLSCGHDVTKWINAVFDFLGGKWKPAPRKPKMNVHYSDKQKDYDYNARKKQRSDEIDRILDKLRKSGYGSLTEEEKKSLFDASKK</sequence>
<dbReference type="Pfam" id="PF20216">
    <property type="entry name" value="DUF6576"/>
    <property type="match status" value="1"/>
</dbReference>
<dbReference type="GO" id="GO:0016020">
    <property type="term" value="C:membrane"/>
    <property type="evidence" value="ECO:0007669"/>
    <property type="project" value="UniProtKB-SubCell"/>
</dbReference>
<evidence type="ECO:0000313" key="8">
    <source>
        <dbReference type="EMBL" id="EEF74775.1"/>
    </source>
</evidence>
<keyword evidence="8" id="KW-0378">Hydrolase</keyword>
<accession>S0F4N6</accession>
<dbReference type="GO" id="GO:0004252">
    <property type="term" value="F:serine-type endopeptidase activity"/>
    <property type="evidence" value="ECO:0007669"/>
    <property type="project" value="InterPro"/>
</dbReference>
<feature type="transmembrane region" description="Helical" evidence="5">
    <location>
        <begin position="23"/>
        <end position="44"/>
    </location>
</feature>
<dbReference type="Proteomes" id="UP000014073">
    <property type="component" value="Unassembled WGS sequence"/>
</dbReference>
<dbReference type="InterPro" id="IPR046483">
    <property type="entry name" value="DUF6576"/>
</dbReference>
<dbReference type="SUPFAM" id="SSF144091">
    <property type="entry name" value="Rhomboid-like"/>
    <property type="match status" value="1"/>
</dbReference>
<evidence type="ECO:0000313" key="9">
    <source>
        <dbReference type="Proteomes" id="UP000014073"/>
    </source>
</evidence>
<dbReference type="Pfam" id="PF01694">
    <property type="entry name" value="Rhomboid"/>
    <property type="match status" value="1"/>
</dbReference>
<dbReference type="eggNOG" id="COG0705">
    <property type="taxonomic scope" value="Bacteria"/>
</dbReference>
<feature type="transmembrane region" description="Helical" evidence="5">
    <location>
        <begin position="135"/>
        <end position="154"/>
    </location>
</feature>
<organism evidence="8 9">
    <name type="scientific">Phocaeicola coprophilus DSM 18228 = JCM 13818</name>
    <dbReference type="NCBI Taxonomy" id="547042"/>
    <lineage>
        <taxon>Bacteria</taxon>
        <taxon>Pseudomonadati</taxon>
        <taxon>Bacteroidota</taxon>
        <taxon>Bacteroidia</taxon>
        <taxon>Bacteroidales</taxon>
        <taxon>Bacteroidaceae</taxon>
        <taxon>Phocaeicola</taxon>
    </lineage>
</organism>
<evidence type="ECO:0000256" key="2">
    <source>
        <dbReference type="ARBA" id="ARBA00022692"/>
    </source>
</evidence>